<accession>A0A873WMI9</accession>
<sequence length="125" mass="14430">MYEVTVYHFSRQELEKKDQDFFEDLTKNEGWVEDIEDIEMALGSREGCIEGQEFRLPVSALDILEMKWEGRFDSGICMCSAIYYFSPECIESVCRDLSDHGTREAALLAEYLQGIPDTEIVVIEI</sequence>
<proteinExistence type="predicted"/>
<dbReference type="Proteomes" id="UP000662782">
    <property type="component" value="Segment"/>
</dbReference>
<reference evidence="1 2" key="1">
    <citation type="submission" date="2020-07" db="EMBL/GenBank/DDBJ databases">
        <title>Complete genome sequence of Klebsiella pneumoniae phage Miami.</title>
        <authorList>
            <person name="Mora D.A."/>
            <person name="Lessor L."/>
            <person name="Gill J."/>
            <person name="Liu M."/>
        </authorList>
    </citation>
    <scope>NUCLEOTIDE SEQUENCE [LARGE SCALE GENOMIC DNA]</scope>
</reference>
<keyword evidence="2" id="KW-1185">Reference proteome</keyword>
<name>A0A873WMI9_9CAUD</name>
<evidence type="ECO:0000313" key="2">
    <source>
        <dbReference type="Proteomes" id="UP000662782"/>
    </source>
</evidence>
<organism evidence="1 2">
    <name type="scientific">Klebsiella phage Miami</name>
    <dbReference type="NCBI Taxonomy" id="2767581"/>
    <lineage>
        <taxon>Viruses</taxon>
        <taxon>Duplodnaviria</taxon>
        <taxon>Heunggongvirae</taxon>
        <taxon>Uroviricota</taxon>
        <taxon>Caudoviricetes</taxon>
        <taxon>Chimalliviridae</taxon>
        <taxon>Miamivirus</taxon>
        <taxon>Miamivirus miami</taxon>
    </lineage>
</organism>
<evidence type="ECO:0000313" key="1">
    <source>
        <dbReference type="EMBL" id="QPB09295.1"/>
    </source>
</evidence>
<dbReference type="EMBL" id="MT701590">
    <property type="protein sequence ID" value="QPB09295.1"/>
    <property type="molecule type" value="Genomic_DNA"/>
</dbReference>
<protein>
    <submittedName>
        <fullName evidence="1">Uncharacterized protein</fullName>
    </submittedName>
</protein>
<gene>
    <name evidence="1" type="ORF">CPT_Miami_200</name>
</gene>